<feature type="domain" description="Protein kinase" evidence="1">
    <location>
        <begin position="646"/>
        <end position="741"/>
    </location>
</feature>
<dbReference type="VEuPathDB" id="FungiDB:RhiirFUN_002336"/>
<dbReference type="InterPro" id="IPR011009">
    <property type="entry name" value="Kinase-like_dom_sf"/>
</dbReference>
<dbReference type="GO" id="GO:0004672">
    <property type="term" value="F:protein kinase activity"/>
    <property type="evidence" value="ECO:0007669"/>
    <property type="project" value="InterPro"/>
</dbReference>
<organism evidence="2">
    <name type="scientific">Rhizophagus irregularis (strain DAOM 181602 / DAOM 197198 / MUCL 43194)</name>
    <name type="common">Arbuscular mycorrhizal fungus</name>
    <name type="synonym">Glomus intraradices</name>
    <dbReference type="NCBI Taxonomy" id="747089"/>
    <lineage>
        <taxon>Eukaryota</taxon>
        <taxon>Fungi</taxon>
        <taxon>Fungi incertae sedis</taxon>
        <taxon>Mucoromycota</taxon>
        <taxon>Glomeromycotina</taxon>
        <taxon>Glomeromycetes</taxon>
        <taxon>Glomerales</taxon>
        <taxon>Glomeraceae</taxon>
        <taxon>Rhizophagus</taxon>
    </lineage>
</organism>
<dbReference type="InterPro" id="IPR000719">
    <property type="entry name" value="Prot_kinase_dom"/>
</dbReference>
<accession>U9SU22</accession>
<dbReference type="GO" id="GO:0005524">
    <property type="term" value="F:ATP binding"/>
    <property type="evidence" value="ECO:0007669"/>
    <property type="project" value="InterPro"/>
</dbReference>
<sequence length="741" mass="89202">MSVEKNIEENIQLISNNVFESKFGVFKILDYDLNLDERKMKFKKYDHVICEDCNREIEKFNFTCYNCYNKETDRNEQNRMNFGICKFCFKSNNSYICSACKIFETSDYDLNYVGKKAKYEDYDYIFCEKCNKEIDKQNYYCTDCYSKETNINKKSGMKYGLKYGIFSTLDYNLNLEERKAKYKDFDRILCDKCNNRIKKLNYYCSYCYNKETNIIRKDLMKYGSNFGIFRTSDYNLSLKERRVKYKDYDCILCEKCKKETDNNDYYCINCYIGETDIIKKGFVKYGSNFKIFSTLDYNLNLEERRAKYKEFDGILCEKCNNEVSKQHLYCTYCYNNKETDINKKCFMKCGPNFRIFSTLDYHLNLEERKAKYKEYDHILCEKCIKEIDRQCYYNCQHCYNNQMINDKCKVCFIGKINNCCSFYEFQQFLEDFNKWIIENKFIDDYLIKEQKGETSDYDLFEDDRRCFDKEIRELKELSSKLKGYKYFYSKIYNKETKELRKLKELQLILKDYNNVYFKLNGNLGIFKQIIQQFETTKYYIDNKKILINNIRYNGINNCWRKLRSYCDCYDKEIDINEKRRMEFGRCKECFKIHEDLDGCLSCNSKCFQRDFDKWTSGNGIIDKLIRENQLSVRRQGLLEWVPYDKFTNVNYIAKGGFAKVYSAIWLDGQIRKWSQLSNSWKRNGSTTIALKVLNNSENISEDFLNEIKFFNEVSGYMCIIKCFGITQDPITNNYTLVLQLG</sequence>
<dbReference type="SUPFAM" id="SSF56112">
    <property type="entry name" value="Protein kinase-like (PK-like)"/>
    <property type="match status" value="1"/>
</dbReference>
<dbReference type="HOGENOM" id="CLU_374737_0_0_1"/>
<dbReference type="PROSITE" id="PS50011">
    <property type="entry name" value="PROTEIN_KINASE_DOM"/>
    <property type="match status" value="1"/>
</dbReference>
<proteinExistence type="predicted"/>
<reference evidence="2" key="1">
    <citation type="submission" date="2013-07" db="EMBL/GenBank/DDBJ databases">
        <title>The genome of an arbuscular mycorrhizal fungus provides insights into the evolution of the oldest plant symbiosis.</title>
        <authorList>
            <consortium name="DOE Joint Genome Institute"/>
            <person name="Tisserant E."/>
            <person name="Malbreil M."/>
            <person name="Kuo A."/>
            <person name="Kohler A."/>
            <person name="Symeonidi A."/>
            <person name="Balestrini R."/>
            <person name="Charron P."/>
            <person name="Duensing N."/>
            <person name="Frei-dit-Frey N."/>
            <person name="Gianinazzi-Pearson V."/>
            <person name="Gilbert B."/>
            <person name="Handa Y."/>
            <person name="Hijri M."/>
            <person name="Kaul R."/>
            <person name="Kawaguchi M."/>
            <person name="Krajinski F."/>
            <person name="Lammers P."/>
            <person name="Lapierre D."/>
            <person name="Masclaux F.G."/>
            <person name="Murat C."/>
            <person name="Morin E."/>
            <person name="Ndikumana S."/>
            <person name="Pagni M."/>
            <person name="Petitpierre D."/>
            <person name="Requena N."/>
            <person name="Rosikiewicz P."/>
            <person name="Riley R."/>
            <person name="Saito K."/>
            <person name="San Clemente H."/>
            <person name="Shapiro H."/>
            <person name="van Tuinen D."/>
            <person name="Becard G."/>
            <person name="Bonfante P."/>
            <person name="Paszkowski U."/>
            <person name="Shachar-Hill Y."/>
            <person name="Young J.P."/>
            <person name="Sanders I.R."/>
            <person name="Henrissat B."/>
            <person name="Rensing S.A."/>
            <person name="Grigoriev I.V."/>
            <person name="Corradi N."/>
            <person name="Roux C."/>
            <person name="Martin F."/>
        </authorList>
    </citation>
    <scope>NUCLEOTIDE SEQUENCE</scope>
    <source>
        <strain evidence="2">DAOM 197198</strain>
    </source>
</reference>
<dbReference type="AlphaFoldDB" id="U9SU22"/>
<evidence type="ECO:0000313" key="2">
    <source>
        <dbReference type="EMBL" id="ERZ97502.1"/>
    </source>
</evidence>
<gene>
    <name evidence="2" type="ORF">GLOINDRAFT_11518</name>
</gene>
<dbReference type="EMBL" id="KI299563">
    <property type="protein sequence ID" value="ERZ97502.1"/>
    <property type="molecule type" value="Genomic_DNA"/>
</dbReference>
<evidence type="ECO:0000259" key="1">
    <source>
        <dbReference type="PROSITE" id="PS50011"/>
    </source>
</evidence>
<protein>
    <recommendedName>
        <fullName evidence="1">Protein kinase domain-containing protein</fullName>
    </recommendedName>
</protein>
<dbReference type="Gene3D" id="1.10.10.1010">
    <property type="entry name" value="Intein homing endonuclease, domain IV"/>
    <property type="match status" value="1"/>
</dbReference>
<name>U9SU22_RHIID</name>